<dbReference type="InterPro" id="IPR002993">
    <property type="entry name" value="ODC_AZ"/>
</dbReference>
<dbReference type="PANTHER" id="PTHR10279">
    <property type="entry name" value="ORNITHINE DECARBOXYLASE ANTIZYME"/>
    <property type="match status" value="1"/>
</dbReference>
<gene>
    <name evidence="5" type="ORF">CAUJ_LOCUS152</name>
</gene>
<dbReference type="Pfam" id="PF02100">
    <property type="entry name" value="ODC_AZ"/>
    <property type="match status" value="1"/>
</dbReference>
<evidence type="ECO:0000256" key="3">
    <source>
        <dbReference type="ARBA" id="ARBA00017712"/>
    </source>
</evidence>
<proteinExistence type="inferred from homology"/>
<dbReference type="AlphaFoldDB" id="A0A8S1GNQ0"/>
<comment type="similarity">
    <text evidence="1">Belongs to the ODC antizyme family.</text>
</comment>
<evidence type="ECO:0000256" key="4">
    <source>
        <dbReference type="ARBA" id="ARBA00022758"/>
    </source>
</evidence>
<evidence type="ECO:0000256" key="2">
    <source>
        <dbReference type="ARBA" id="ARBA00011836"/>
    </source>
</evidence>
<evidence type="ECO:0000313" key="6">
    <source>
        <dbReference type="Proteomes" id="UP000835052"/>
    </source>
</evidence>
<dbReference type="Proteomes" id="UP000835052">
    <property type="component" value="Unassembled WGS sequence"/>
</dbReference>
<reference evidence="5" key="1">
    <citation type="submission" date="2020-10" db="EMBL/GenBank/DDBJ databases">
        <authorList>
            <person name="Kikuchi T."/>
        </authorList>
    </citation>
    <scope>NUCLEOTIDE SEQUENCE</scope>
    <source>
        <strain evidence="5">NKZ352</strain>
    </source>
</reference>
<dbReference type="EMBL" id="CAJGYM010000001">
    <property type="protein sequence ID" value="CAD6184233.1"/>
    <property type="molecule type" value="Genomic_DNA"/>
</dbReference>
<accession>A0A8S1GNQ0</accession>
<dbReference type="GO" id="GO:0005737">
    <property type="term" value="C:cytoplasm"/>
    <property type="evidence" value="ECO:0007669"/>
    <property type="project" value="TreeGrafter"/>
</dbReference>
<name>A0A8S1GNQ0_9PELO</name>
<dbReference type="InterPro" id="IPR016181">
    <property type="entry name" value="Acyl_CoA_acyltransferase"/>
</dbReference>
<dbReference type="Gene3D" id="3.40.630.60">
    <property type="match status" value="1"/>
</dbReference>
<protein>
    <recommendedName>
        <fullName evidence="3">Ornithine decarboxylase antizyme</fullName>
    </recommendedName>
</protein>
<keyword evidence="4" id="KW-0688">Ribosomal frameshifting</keyword>
<dbReference type="PANTHER" id="PTHR10279:SF10">
    <property type="entry name" value="ORNITHINE DECARBOXYLASE ANTIZYME"/>
    <property type="match status" value="1"/>
</dbReference>
<evidence type="ECO:0000256" key="1">
    <source>
        <dbReference type="ARBA" id="ARBA00008796"/>
    </source>
</evidence>
<dbReference type="OrthoDB" id="5959761at2759"/>
<dbReference type="GO" id="GO:0075523">
    <property type="term" value="P:viral translational frameshifting"/>
    <property type="evidence" value="ECO:0007669"/>
    <property type="project" value="UniProtKB-KW"/>
</dbReference>
<dbReference type="GO" id="GO:0008073">
    <property type="term" value="F:ornithine decarboxylase inhibitor activity"/>
    <property type="evidence" value="ECO:0007669"/>
    <property type="project" value="InterPro"/>
</dbReference>
<dbReference type="InterPro" id="IPR038581">
    <property type="entry name" value="ODC_AZ_sf"/>
</dbReference>
<keyword evidence="6" id="KW-1185">Reference proteome</keyword>
<organism evidence="5 6">
    <name type="scientific">Caenorhabditis auriculariae</name>
    <dbReference type="NCBI Taxonomy" id="2777116"/>
    <lineage>
        <taxon>Eukaryota</taxon>
        <taxon>Metazoa</taxon>
        <taxon>Ecdysozoa</taxon>
        <taxon>Nematoda</taxon>
        <taxon>Chromadorea</taxon>
        <taxon>Rhabditida</taxon>
        <taxon>Rhabditina</taxon>
        <taxon>Rhabditomorpha</taxon>
        <taxon>Rhabditoidea</taxon>
        <taxon>Rhabditidae</taxon>
        <taxon>Peloderinae</taxon>
        <taxon>Caenorhabditis</taxon>
    </lineage>
</organism>
<dbReference type="PROSITE" id="PS01337">
    <property type="entry name" value="ODC_AZ"/>
    <property type="match status" value="1"/>
</dbReference>
<sequence>MAEVILIFSPPTRRAGPAKADGVFDAPPHVTPYKEETIRRVKAVSPSWGCGMPDKETLVVVMPADQKHNGLSKEKFVDLLEFAEDKLQVSRVLAVFEKQGLSMTEGFPRTLRYVGFRVLSPEAYPNCITADVHFVMCYRV</sequence>
<evidence type="ECO:0000313" key="5">
    <source>
        <dbReference type="EMBL" id="CAD6184233.1"/>
    </source>
</evidence>
<dbReference type="GO" id="GO:0005634">
    <property type="term" value="C:nucleus"/>
    <property type="evidence" value="ECO:0007669"/>
    <property type="project" value="TreeGrafter"/>
</dbReference>
<comment type="caution">
    <text evidence="5">The sequence shown here is derived from an EMBL/GenBank/DDBJ whole genome shotgun (WGS) entry which is preliminary data.</text>
</comment>
<comment type="subunit">
    <text evidence="2">Interacts with ODC1 and thereby sterically blocks ODC homodimerization.</text>
</comment>
<dbReference type="SUPFAM" id="SSF55729">
    <property type="entry name" value="Acyl-CoA N-acyltransferases (Nat)"/>
    <property type="match status" value="1"/>
</dbReference>
<dbReference type="GO" id="GO:0045732">
    <property type="term" value="P:positive regulation of protein catabolic process"/>
    <property type="evidence" value="ECO:0007669"/>
    <property type="project" value="TreeGrafter"/>
</dbReference>